<accession>A0ABR3XNH8</accession>
<comment type="caution">
    <text evidence="1">The sequence shown here is derived from an EMBL/GenBank/DDBJ whole genome shotgun (WGS) entry which is preliminary data.</text>
</comment>
<proteinExistence type="predicted"/>
<name>A0ABR3XNH8_9PEZI</name>
<dbReference type="EMBL" id="JAZHXJ010000064">
    <property type="protein sequence ID" value="KAL1877538.1"/>
    <property type="molecule type" value="Genomic_DNA"/>
</dbReference>
<dbReference type="Gene3D" id="3.90.226.10">
    <property type="entry name" value="2-enoyl-CoA Hydratase, Chain A, domain 1"/>
    <property type="match status" value="1"/>
</dbReference>
<reference evidence="1 2" key="1">
    <citation type="journal article" date="2024" name="Commun. Biol.">
        <title>Comparative genomic analysis of thermophilic fungi reveals convergent evolutionary adaptations and gene losses.</title>
        <authorList>
            <person name="Steindorff A.S."/>
            <person name="Aguilar-Pontes M.V."/>
            <person name="Robinson A.J."/>
            <person name="Andreopoulos B."/>
            <person name="LaButti K."/>
            <person name="Kuo A."/>
            <person name="Mondo S."/>
            <person name="Riley R."/>
            <person name="Otillar R."/>
            <person name="Haridas S."/>
            <person name="Lipzen A."/>
            <person name="Grimwood J."/>
            <person name="Schmutz J."/>
            <person name="Clum A."/>
            <person name="Reid I.D."/>
            <person name="Moisan M.C."/>
            <person name="Butler G."/>
            <person name="Nguyen T.T.M."/>
            <person name="Dewar K."/>
            <person name="Conant G."/>
            <person name="Drula E."/>
            <person name="Henrissat B."/>
            <person name="Hansel C."/>
            <person name="Singer S."/>
            <person name="Hutchinson M.I."/>
            <person name="de Vries R.P."/>
            <person name="Natvig D.O."/>
            <person name="Powell A.J."/>
            <person name="Tsang A."/>
            <person name="Grigoriev I.V."/>
        </authorList>
    </citation>
    <scope>NUCLEOTIDE SEQUENCE [LARGE SCALE GENOMIC DNA]</scope>
    <source>
        <strain evidence="1 2">ATCC 24622</strain>
    </source>
</reference>
<organism evidence="1 2">
    <name type="scientific">Phialemonium thermophilum</name>
    <dbReference type="NCBI Taxonomy" id="223376"/>
    <lineage>
        <taxon>Eukaryota</taxon>
        <taxon>Fungi</taxon>
        <taxon>Dikarya</taxon>
        <taxon>Ascomycota</taxon>
        <taxon>Pezizomycotina</taxon>
        <taxon>Sordariomycetes</taxon>
        <taxon>Sordariomycetidae</taxon>
        <taxon>Cephalothecales</taxon>
        <taxon>Cephalothecaceae</taxon>
        <taxon>Phialemonium</taxon>
    </lineage>
</organism>
<dbReference type="Pfam" id="PF00378">
    <property type="entry name" value="ECH_1"/>
    <property type="match status" value="1"/>
</dbReference>
<evidence type="ECO:0000313" key="1">
    <source>
        <dbReference type="EMBL" id="KAL1877538.1"/>
    </source>
</evidence>
<dbReference type="InterPro" id="IPR001753">
    <property type="entry name" value="Enoyl-CoA_hydra/iso"/>
</dbReference>
<sequence length="292" mass="31960">MSSSSKPPSATGPVREPRTLFAVPIGATGSDHPGGTIVCTEPEAAVYVLTFTSPPDNRFTTAFCAAMLEALDLIQFGGYKPGVVITTSGIPKFYSNGLDLRHAVSTPGYWAGSLYKLFLRFLTYPMPTIALINGHAFAGGLMLAMHHDYRVMNPKRGFACLNELEFGAPLKPAMSGIFRVKLRDPAAYRSLVLEAHRFPGPEARDAGLVDALGETVGDVMEALVRPRRLVEKGQTGVYGLLKAEMYRECIGYLTPEGHEKGELWENWLKGEEEERKRAGQRAGQQWKAKGKL</sequence>
<dbReference type="PANTHER" id="PTHR11941:SF75">
    <property type="entry name" value="ENOYL-COA HYDRATASE_ISOMERASE FAMILY PROTEIN"/>
    <property type="match status" value="1"/>
</dbReference>
<gene>
    <name evidence="1" type="ORF">VTK73DRAFT_8596</name>
</gene>
<evidence type="ECO:0000313" key="2">
    <source>
        <dbReference type="Proteomes" id="UP001586593"/>
    </source>
</evidence>
<protein>
    <recommendedName>
        <fullName evidence="3">Enoyl-CoA hydratase/carnithine racemase</fullName>
    </recommendedName>
</protein>
<dbReference type="Proteomes" id="UP001586593">
    <property type="component" value="Unassembled WGS sequence"/>
</dbReference>
<dbReference type="PANTHER" id="PTHR11941">
    <property type="entry name" value="ENOYL-COA HYDRATASE-RELATED"/>
    <property type="match status" value="1"/>
</dbReference>
<dbReference type="CDD" id="cd06558">
    <property type="entry name" value="crotonase-like"/>
    <property type="match status" value="1"/>
</dbReference>
<dbReference type="InterPro" id="IPR029045">
    <property type="entry name" value="ClpP/crotonase-like_dom_sf"/>
</dbReference>
<dbReference type="SUPFAM" id="SSF52096">
    <property type="entry name" value="ClpP/crotonase"/>
    <property type="match status" value="1"/>
</dbReference>
<keyword evidence="2" id="KW-1185">Reference proteome</keyword>
<evidence type="ECO:0008006" key="3">
    <source>
        <dbReference type="Google" id="ProtNLM"/>
    </source>
</evidence>